<evidence type="ECO:0000313" key="2">
    <source>
        <dbReference type="EMBL" id="OGZ44429.1"/>
    </source>
</evidence>
<name>A0A1G2G2C9_9BACT</name>
<feature type="signal peptide" evidence="1">
    <location>
        <begin position="1"/>
        <end position="25"/>
    </location>
</feature>
<feature type="chain" id="PRO_5009582942" description="YHYH domain-containing protein" evidence="1">
    <location>
        <begin position="26"/>
        <end position="219"/>
    </location>
</feature>
<sequence>MRSQYLMYGYFLAVVFLFIPLAANAHPGNTDAYGCHTCRTNCSKWGLSSGEYHCHNAKALPQPEAPIRSHYNETGGTTEPWPEYEGTSAAPSKINAAPSAPVTTVSCPNGYTRSKKSNVCITNDQSCVEQVGPSTYKEYPNGMGAACNCLSGYEWDVSTLHCLKRPVLDGENGIGVMVPAEGLVPVVAPVVKYTPPPTVIPATKTEKQSWIQKLFSWLF</sequence>
<dbReference type="STRING" id="1802115.A2756_04220"/>
<dbReference type="SUPFAM" id="SSF57184">
    <property type="entry name" value="Growth factor receptor domain"/>
    <property type="match status" value="1"/>
</dbReference>
<dbReference type="AlphaFoldDB" id="A0A1G2G2C9"/>
<reference evidence="2 3" key="1">
    <citation type="journal article" date="2016" name="Nat. Commun.">
        <title>Thousands of microbial genomes shed light on interconnected biogeochemical processes in an aquifer system.</title>
        <authorList>
            <person name="Anantharaman K."/>
            <person name="Brown C.T."/>
            <person name="Hug L.A."/>
            <person name="Sharon I."/>
            <person name="Castelle C.J."/>
            <person name="Probst A.J."/>
            <person name="Thomas B.C."/>
            <person name="Singh A."/>
            <person name="Wilkins M.J."/>
            <person name="Karaoz U."/>
            <person name="Brodie E.L."/>
            <person name="Williams K.H."/>
            <person name="Hubbard S.S."/>
            <person name="Banfield J.F."/>
        </authorList>
    </citation>
    <scope>NUCLEOTIDE SEQUENCE [LARGE SCALE GENOMIC DNA]</scope>
</reference>
<accession>A0A1G2G2C9</accession>
<dbReference type="EMBL" id="MHNL01000020">
    <property type="protein sequence ID" value="OGZ44429.1"/>
    <property type="molecule type" value="Genomic_DNA"/>
</dbReference>
<comment type="caution">
    <text evidence="2">The sequence shown here is derived from an EMBL/GenBank/DDBJ whole genome shotgun (WGS) entry which is preliminary data.</text>
</comment>
<keyword evidence="1" id="KW-0732">Signal</keyword>
<dbReference type="Proteomes" id="UP000177785">
    <property type="component" value="Unassembled WGS sequence"/>
</dbReference>
<organism evidence="2 3">
    <name type="scientific">Candidatus Ryanbacteria bacterium RIFCSPHIGHO2_01_FULL_48_27</name>
    <dbReference type="NCBI Taxonomy" id="1802115"/>
    <lineage>
        <taxon>Bacteria</taxon>
        <taxon>Candidatus Ryaniibacteriota</taxon>
    </lineage>
</organism>
<dbReference type="NCBIfam" id="NF033223">
    <property type="entry name" value="YHYH_alt"/>
    <property type="match status" value="1"/>
</dbReference>
<dbReference type="InterPro" id="IPR047773">
    <property type="entry name" value="YHYH_dom_bact"/>
</dbReference>
<evidence type="ECO:0000313" key="3">
    <source>
        <dbReference type="Proteomes" id="UP000177785"/>
    </source>
</evidence>
<proteinExistence type="predicted"/>
<dbReference type="InterPro" id="IPR009030">
    <property type="entry name" value="Growth_fac_rcpt_cys_sf"/>
</dbReference>
<protein>
    <recommendedName>
        <fullName evidence="4">YHYH domain-containing protein</fullName>
    </recommendedName>
</protein>
<evidence type="ECO:0008006" key="4">
    <source>
        <dbReference type="Google" id="ProtNLM"/>
    </source>
</evidence>
<gene>
    <name evidence="2" type="ORF">A2756_04220</name>
</gene>
<evidence type="ECO:0000256" key="1">
    <source>
        <dbReference type="SAM" id="SignalP"/>
    </source>
</evidence>